<organism evidence="2 3">
    <name type="scientific">Brassica carinata</name>
    <name type="common">Ethiopian mustard</name>
    <name type="synonym">Abyssinian cabbage</name>
    <dbReference type="NCBI Taxonomy" id="52824"/>
    <lineage>
        <taxon>Eukaryota</taxon>
        <taxon>Viridiplantae</taxon>
        <taxon>Streptophyta</taxon>
        <taxon>Embryophyta</taxon>
        <taxon>Tracheophyta</taxon>
        <taxon>Spermatophyta</taxon>
        <taxon>Magnoliopsida</taxon>
        <taxon>eudicotyledons</taxon>
        <taxon>Gunneridae</taxon>
        <taxon>Pentapetalae</taxon>
        <taxon>rosids</taxon>
        <taxon>malvids</taxon>
        <taxon>Brassicales</taxon>
        <taxon>Brassicaceae</taxon>
        <taxon>Brassiceae</taxon>
        <taxon>Brassica</taxon>
    </lineage>
</organism>
<sequence length="301" mass="33305">MADSFSGKREIEIRSKVLGFDSLSLSLSLSHFQNAAVFANHLVTVFNPTTPGIYRTLRRYVATCAHVGCSLPSATGSGFCCLGHQDLAASYSQSLASFHYVGGFLSSEDQMLNCCVALLNRNRGFHVGIPVLDQIQFFDVFPWELPDVFNTEMGNCNWLFFKKPPSEYKQIRQTRMKWKFGKRYQLYISGIAHPEIFLTGASLTKQPGLALEEIDIDLAHQWTLNLYEGMGFSLYCLSSKGGQVEIEPDVEKIQSNKSLPPTPKATASLKPASLKSASPSKKNKREPSATTVLTSQCKITG</sequence>
<feature type="compositionally biased region" description="Polar residues" evidence="1">
    <location>
        <begin position="288"/>
        <end position="301"/>
    </location>
</feature>
<dbReference type="OrthoDB" id="1120495at2759"/>
<evidence type="ECO:0000256" key="1">
    <source>
        <dbReference type="SAM" id="MobiDB-lite"/>
    </source>
</evidence>
<proteinExistence type="predicted"/>
<keyword evidence="3" id="KW-1185">Reference proteome</keyword>
<comment type="caution">
    <text evidence="2">The sequence shown here is derived from an EMBL/GenBank/DDBJ whole genome shotgun (WGS) entry which is preliminary data.</text>
</comment>
<dbReference type="AlphaFoldDB" id="A0A8X7P511"/>
<dbReference type="Proteomes" id="UP000886595">
    <property type="component" value="Unassembled WGS sequence"/>
</dbReference>
<reference evidence="2 3" key="1">
    <citation type="submission" date="2020-02" db="EMBL/GenBank/DDBJ databases">
        <authorList>
            <person name="Ma Q."/>
            <person name="Huang Y."/>
            <person name="Song X."/>
            <person name="Pei D."/>
        </authorList>
    </citation>
    <scope>NUCLEOTIDE SEQUENCE [LARGE SCALE GENOMIC DNA]</scope>
    <source>
        <strain evidence="2">Sxm20200214</strain>
        <tissue evidence="2">Leaf</tissue>
    </source>
</reference>
<evidence type="ECO:0000313" key="3">
    <source>
        <dbReference type="Proteomes" id="UP000886595"/>
    </source>
</evidence>
<protein>
    <submittedName>
        <fullName evidence="2">Uncharacterized protein</fullName>
    </submittedName>
</protein>
<feature type="region of interest" description="Disordered" evidence="1">
    <location>
        <begin position="254"/>
        <end position="301"/>
    </location>
</feature>
<evidence type="ECO:0000313" key="2">
    <source>
        <dbReference type="EMBL" id="KAG2244317.1"/>
    </source>
</evidence>
<gene>
    <name evidence="2" type="ORF">Bca52824_093844</name>
</gene>
<feature type="compositionally biased region" description="Low complexity" evidence="1">
    <location>
        <begin position="264"/>
        <end position="280"/>
    </location>
</feature>
<accession>A0A8X7P511</accession>
<dbReference type="EMBL" id="JAAMPC010000091">
    <property type="protein sequence ID" value="KAG2244317.1"/>
    <property type="molecule type" value="Genomic_DNA"/>
</dbReference>
<name>A0A8X7P511_BRACI</name>